<keyword evidence="2" id="KW-1185">Reference proteome</keyword>
<sequence length="99" mass="10936">MAALRLPVRSRARFKTHLPLSLGNLSMFSLCQQGLAAEARVSAIKTPLQIFAPLCLGNLSMFGRSQQVLAAETRIPTVKTPLQILMPLSLDDLSMFRLR</sequence>
<accession>A0A3A8NF04</accession>
<reference evidence="2" key="1">
    <citation type="submission" date="2018-09" db="EMBL/GenBank/DDBJ databases">
        <authorList>
            <person name="Livingstone P.G."/>
            <person name="Whitworth D.E."/>
        </authorList>
    </citation>
    <scope>NUCLEOTIDE SEQUENCE [LARGE SCALE GENOMIC DNA]</scope>
    <source>
        <strain evidence="2">CA040B</strain>
    </source>
</reference>
<protein>
    <submittedName>
        <fullName evidence="1">Uncharacterized protein</fullName>
    </submittedName>
</protein>
<organism evidence="1 2">
    <name type="scientific">Corallococcus sicarius</name>
    <dbReference type="NCBI Taxonomy" id="2316726"/>
    <lineage>
        <taxon>Bacteria</taxon>
        <taxon>Pseudomonadati</taxon>
        <taxon>Myxococcota</taxon>
        <taxon>Myxococcia</taxon>
        <taxon>Myxococcales</taxon>
        <taxon>Cystobacterineae</taxon>
        <taxon>Myxococcaceae</taxon>
        <taxon>Corallococcus</taxon>
    </lineage>
</organism>
<evidence type="ECO:0000313" key="1">
    <source>
        <dbReference type="EMBL" id="RKH42583.1"/>
    </source>
</evidence>
<evidence type="ECO:0000313" key="2">
    <source>
        <dbReference type="Proteomes" id="UP000273405"/>
    </source>
</evidence>
<proteinExistence type="predicted"/>
<name>A0A3A8NF04_9BACT</name>
<gene>
    <name evidence="1" type="ORF">D7X12_15375</name>
</gene>
<dbReference type="Proteomes" id="UP000273405">
    <property type="component" value="Unassembled WGS sequence"/>
</dbReference>
<dbReference type="EMBL" id="RAWG01000084">
    <property type="protein sequence ID" value="RKH42583.1"/>
    <property type="molecule type" value="Genomic_DNA"/>
</dbReference>
<comment type="caution">
    <text evidence="1">The sequence shown here is derived from an EMBL/GenBank/DDBJ whole genome shotgun (WGS) entry which is preliminary data.</text>
</comment>
<dbReference type="AlphaFoldDB" id="A0A3A8NF04"/>